<sequence length="813" mass="90736">MACFRNNGMAVRHFAERGFSLQSYATFLSTKWPGYTPLHFAIKGAAFASSVVLSQFDVDLCAKNDRGWTPLHLAYRLPSVPDILHFLNKKWFSDLQKDGFANPDDGHGLTHFHISCTNDVHLNVAQFYLDHGVDVNLSVFDDHDQFPGYTPLHFAVHHLCAQIVDLLLARGASVSKVDKTGSTPVHLACQNFQTHPKSRISVIDTLLRHGANLDLQNLDGMTPLHYAFYGLTSTRGDLIQMLLSRLPSGVNRTDSAGLSYFHIACSRNEPELVLKFLTSSGSVDVRVNADAQNYAGYTGLHFAVRFNKPRVVQVLLDRGADVNAVMGDSRLTPLHLACLHDSTRYNEVIGLSRFTFENINWQPHRNDHLEIVRMLLRRGASVDCQDSSGSTPLARLGEISIHNIIDRVPYRCTRCALRDALLEEIGIRQKAIAEMLLAHGANVRARSGKDGSSILHAICRQYPSSERRKLAEFLLMRGADVRAINNSGIAPIHAAVRQFMRETCDSGAELIELFLDFGADINCRTSDLRTPLHLAVEDLRSSTVLSEGFKIKKLLEVDDVEIDAKNEAGDTPLHLAIAGHKESAISLLLQYGADINIENNAGHPPIFYYGSFLAGFSHDRYLTSGSSKTLNHLVTHIMRLKALGAKLSQKVDEFFSKMTLCYPKLKTLLDAQIGEEIEKLKSIKIDGYSSLFDILSKNPSSMIKHVKNETLETVIMDPQFQTNFSHFSQMLILNFKRGKIRSEIVESAKISFNSITGLNLPESCAECIFKYLGNLSLKNIVQSTNFLPNPLKRKLDQGEMNQELKIKVPRLDN</sequence>
<gene>
    <name evidence="1" type="ORF">QAD02_019716</name>
</gene>
<comment type="caution">
    <text evidence="1">The sequence shown here is derived from an EMBL/GenBank/DDBJ whole genome shotgun (WGS) entry which is preliminary data.</text>
</comment>
<evidence type="ECO:0000313" key="2">
    <source>
        <dbReference type="Proteomes" id="UP001239111"/>
    </source>
</evidence>
<organism evidence="1 2">
    <name type="scientific">Eretmocerus hayati</name>
    <dbReference type="NCBI Taxonomy" id="131215"/>
    <lineage>
        <taxon>Eukaryota</taxon>
        <taxon>Metazoa</taxon>
        <taxon>Ecdysozoa</taxon>
        <taxon>Arthropoda</taxon>
        <taxon>Hexapoda</taxon>
        <taxon>Insecta</taxon>
        <taxon>Pterygota</taxon>
        <taxon>Neoptera</taxon>
        <taxon>Endopterygota</taxon>
        <taxon>Hymenoptera</taxon>
        <taxon>Apocrita</taxon>
        <taxon>Proctotrupomorpha</taxon>
        <taxon>Chalcidoidea</taxon>
        <taxon>Aphelinidae</taxon>
        <taxon>Aphelininae</taxon>
        <taxon>Eretmocerus</taxon>
    </lineage>
</organism>
<reference evidence="1" key="1">
    <citation type="submission" date="2023-04" db="EMBL/GenBank/DDBJ databases">
        <title>A chromosome-level genome assembly of the parasitoid wasp Eretmocerus hayati.</title>
        <authorList>
            <person name="Zhong Y."/>
            <person name="Liu S."/>
            <person name="Liu Y."/>
        </authorList>
    </citation>
    <scope>NUCLEOTIDE SEQUENCE</scope>
    <source>
        <strain evidence="1">ZJU_SS_LIU_2023</strain>
    </source>
</reference>
<accession>A0ACC2PKX1</accession>
<keyword evidence="2" id="KW-1185">Reference proteome</keyword>
<evidence type="ECO:0000313" key="1">
    <source>
        <dbReference type="EMBL" id="KAJ8683924.1"/>
    </source>
</evidence>
<dbReference type="Proteomes" id="UP001239111">
    <property type="component" value="Chromosome 1"/>
</dbReference>
<name>A0ACC2PKX1_9HYME</name>
<proteinExistence type="predicted"/>
<protein>
    <submittedName>
        <fullName evidence="1">Uncharacterized protein</fullName>
    </submittedName>
</protein>
<dbReference type="EMBL" id="CM056741">
    <property type="protein sequence ID" value="KAJ8683924.1"/>
    <property type="molecule type" value="Genomic_DNA"/>
</dbReference>